<evidence type="ECO:0000259" key="2">
    <source>
        <dbReference type="PROSITE" id="PS50234"/>
    </source>
</evidence>
<dbReference type="InterPro" id="IPR002035">
    <property type="entry name" value="VWF_A"/>
</dbReference>
<dbReference type="Pfam" id="PF08487">
    <property type="entry name" value="VIT"/>
    <property type="match status" value="1"/>
</dbReference>
<dbReference type="PANTHER" id="PTHR45737:SF6">
    <property type="entry name" value="VON WILLEBRAND FACTOR A DOMAIN-CONTAINING PROTEIN 5A"/>
    <property type="match status" value="1"/>
</dbReference>
<dbReference type="EMBL" id="MJIC01000006">
    <property type="protein sequence ID" value="OFI35836.1"/>
    <property type="molecule type" value="Genomic_DNA"/>
</dbReference>
<sequence length="709" mass="77709">MYPKRIPKHLIFDPQPRRKSRAWLWWLVILIVTIAATLLSLVARADESAMVQAGQFRLTSASGQAIHAVHLATEVSAIINGLVVTTEYVQHFRNASDIWAEGTYVFPLPMTAAIQQMEMQIGERRISGEIKERKAAQVLYNQAKSAGQRAALTMQQRDNLFTQKVANIAPHQSIKVTLTFIDRVSYQDGLFEWRLPTTLTPRYIPGVSLLPQEVPHSNDPTLTTNQSGWAMATDQVPDAELITPPMTDSNLSDGPQNPLQLSVTLQAGMELAAIKGLYHELAVQQTPQHYELSFARKQEEMNRDVVIQWQPVAANVPRAALFQQTQDNETYAMLMMIPPTAQVKQPLAKDILFVIDISGSMQGKSIIQAKASLAEAIEQLAPDDRFNIIAFNDEFNLFNDRVVAANSDIKPVAQHWVASLQADGGTEMYPAMQAAYDQLRATERLQQIVFITDGAIGNEAALFDLITATGHDARLFTVGIGSAPNAFFMRKAAQLGRGSFELIGSTNEVQQRITRLLAKLNHVVATNIQIGWPLTAEAYPAKPADLFYNEALVSFAKLPQPIEQLPVQGDKADKHWQTTINGASTTAATAIGSLWARHKIIELEDQGRTGSLDKDTVRNLVLGVALEHRLLTRYTAFIAIDSSPARPIKSPLRSQSIANVMPAGSAQQAVMFAQTASTATLSFWLGLLGCSLLGVLSLHKGKAGASAGS</sequence>
<comment type="caution">
    <text evidence="4">The sequence shown here is derived from an EMBL/GenBank/DDBJ whole genome shotgun (WGS) entry which is preliminary data.</text>
</comment>
<keyword evidence="5" id="KW-1185">Reference proteome</keyword>
<dbReference type="OrthoDB" id="9784383at2"/>
<dbReference type="RefSeq" id="WP_070175076.1">
    <property type="nucleotide sequence ID" value="NZ_BMJR01000008.1"/>
</dbReference>
<protein>
    <submittedName>
        <fullName evidence="4">Marine proteobacterial sortase target protein</fullName>
    </submittedName>
</protein>
<evidence type="ECO:0000313" key="4">
    <source>
        <dbReference type="EMBL" id="OFI35836.1"/>
    </source>
</evidence>
<reference evidence="4 5" key="1">
    <citation type="submission" date="2016-09" db="EMBL/GenBank/DDBJ databases">
        <title>Alteromonas lipolytica, a new species isolated from sea water.</title>
        <authorList>
            <person name="Wu Y.-H."/>
            <person name="Cheng H."/>
            <person name="Xu X.-W."/>
        </authorList>
    </citation>
    <scope>NUCLEOTIDE SEQUENCE [LARGE SCALE GENOMIC DNA]</scope>
    <source>
        <strain evidence="4 5">JW12</strain>
    </source>
</reference>
<evidence type="ECO:0000256" key="1">
    <source>
        <dbReference type="SAM" id="Phobius"/>
    </source>
</evidence>
<organism evidence="4 5">
    <name type="scientific">Alteromonas lipolytica</name>
    <dbReference type="NCBI Taxonomy" id="1856405"/>
    <lineage>
        <taxon>Bacteria</taxon>
        <taxon>Pseudomonadati</taxon>
        <taxon>Pseudomonadota</taxon>
        <taxon>Gammaproteobacteria</taxon>
        <taxon>Alteromonadales</taxon>
        <taxon>Alteromonadaceae</taxon>
        <taxon>Alteromonas/Salinimonas group</taxon>
        <taxon>Alteromonas</taxon>
    </lineage>
</organism>
<dbReference type="Proteomes" id="UP000176037">
    <property type="component" value="Unassembled WGS sequence"/>
</dbReference>
<evidence type="ECO:0000313" key="5">
    <source>
        <dbReference type="Proteomes" id="UP000176037"/>
    </source>
</evidence>
<gene>
    <name evidence="4" type="ORF">BFC17_11190</name>
</gene>
<dbReference type="NCBIfam" id="TIGR03788">
    <property type="entry name" value="marine_srt_targ"/>
    <property type="match status" value="1"/>
</dbReference>
<name>A0A1E8FJB0_9ALTE</name>
<dbReference type="STRING" id="1856405.BFC17_11190"/>
<dbReference type="InterPro" id="IPR013694">
    <property type="entry name" value="VIT"/>
</dbReference>
<dbReference type="AlphaFoldDB" id="A0A1E8FJB0"/>
<dbReference type="PROSITE" id="PS51468">
    <property type="entry name" value="VIT"/>
    <property type="match status" value="1"/>
</dbReference>
<dbReference type="Pfam" id="PF13768">
    <property type="entry name" value="VWA_3"/>
    <property type="match status" value="1"/>
</dbReference>
<dbReference type="SUPFAM" id="SSF53300">
    <property type="entry name" value="vWA-like"/>
    <property type="match status" value="1"/>
</dbReference>
<feature type="transmembrane region" description="Helical" evidence="1">
    <location>
        <begin position="23"/>
        <end position="43"/>
    </location>
</feature>
<accession>A0A1E8FJB0</accession>
<dbReference type="SMART" id="SM00327">
    <property type="entry name" value="VWA"/>
    <property type="match status" value="1"/>
</dbReference>
<evidence type="ECO:0000259" key="3">
    <source>
        <dbReference type="PROSITE" id="PS51468"/>
    </source>
</evidence>
<feature type="domain" description="VWFA" evidence="2">
    <location>
        <begin position="350"/>
        <end position="520"/>
    </location>
</feature>
<dbReference type="InterPro" id="IPR022440">
    <property type="entry name" value="CHP03788"/>
</dbReference>
<dbReference type="PANTHER" id="PTHR45737">
    <property type="entry name" value="VON WILLEBRAND FACTOR A DOMAIN-CONTAINING PROTEIN 5A"/>
    <property type="match status" value="1"/>
</dbReference>
<dbReference type="InterPro" id="IPR036465">
    <property type="entry name" value="vWFA_dom_sf"/>
</dbReference>
<proteinExistence type="predicted"/>
<dbReference type="Gene3D" id="3.40.50.410">
    <property type="entry name" value="von Willebrand factor, type A domain"/>
    <property type="match status" value="1"/>
</dbReference>
<keyword evidence="1" id="KW-0472">Membrane</keyword>
<keyword evidence="1" id="KW-1133">Transmembrane helix</keyword>
<keyword evidence="1" id="KW-0812">Transmembrane</keyword>
<dbReference type="SMART" id="SM00609">
    <property type="entry name" value="VIT"/>
    <property type="match status" value="1"/>
</dbReference>
<feature type="domain" description="VIT" evidence="3">
    <location>
        <begin position="54"/>
        <end position="182"/>
    </location>
</feature>
<dbReference type="PROSITE" id="PS50234">
    <property type="entry name" value="VWFA"/>
    <property type="match status" value="1"/>
</dbReference>